<sequence>MKFLNTIFKEILVFLEFRDITGSQLAFVNKQFYHNIVEDNTLIRRILMNYLVIITDYEKEEEYQRAILLDLHERRCLAENAKEEFEEVKFSKYYDSPAKELAPLFNKFSRKYDKKQLVCTWRTTAGYETEVNEIVRIFMDDRSIYYSAEQGYFPNGVYCVTGIACEQNFEDHVVARKLLRNVQELDHIFGYEVEEENPIWIESSEFNVGEVQDRELFPESLRSRDPKILNYWLRNRLAFSIWKTGMVDEDQESSQNSTGLQNHKIIKFDVSIHQALHREQLLCWNRFRVLKCKYGSCPVSAFAVLSHDFPLKPENHPLAILLKNLYNKEIRPNITRESCIDEQGEMLSKLLKKLSANGIIPDVANTSDNMFELNVKYYYNKFDGQMGDYQQHNEALRDSISRVTGVDTLPLELYDKLGSMYDYYRFRLNSIVFGLKCDEIYNFHLKQLITGRYVSILALDINNIDNDPNANVDFGGVQFYGNMIPSPLTVDK</sequence>
<dbReference type="AlphaFoldDB" id="A0AAD1X887"/>
<organism evidence="1 2">
    <name type="scientific">Euplotes crassus</name>
    <dbReference type="NCBI Taxonomy" id="5936"/>
    <lineage>
        <taxon>Eukaryota</taxon>
        <taxon>Sar</taxon>
        <taxon>Alveolata</taxon>
        <taxon>Ciliophora</taxon>
        <taxon>Intramacronucleata</taxon>
        <taxon>Spirotrichea</taxon>
        <taxon>Hypotrichia</taxon>
        <taxon>Euplotida</taxon>
        <taxon>Euplotidae</taxon>
        <taxon>Moneuplotes</taxon>
    </lineage>
</organism>
<evidence type="ECO:0000313" key="1">
    <source>
        <dbReference type="EMBL" id="CAI2361366.1"/>
    </source>
</evidence>
<protein>
    <submittedName>
        <fullName evidence="1">Uncharacterized protein</fullName>
    </submittedName>
</protein>
<comment type="caution">
    <text evidence="1">The sequence shown here is derived from an EMBL/GenBank/DDBJ whole genome shotgun (WGS) entry which is preliminary data.</text>
</comment>
<dbReference type="Proteomes" id="UP001295684">
    <property type="component" value="Unassembled WGS sequence"/>
</dbReference>
<reference evidence="1" key="1">
    <citation type="submission" date="2023-07" db="EMBL/GenBank/DDBJ databases">
        <authorList>
            <consortium name="AG Swart"/>
            <person name="Singh M."/>
            <person name="Singh A."/>
            <person name="Seah K."/>
            <person name="Emmerich C."/>
        </authorList>
    </citation>
    <scope>NUCLEOTIDE SEQUENCE</scope>
    <source>
        <strain evidence="1">DP1</strain>
    </source>
</reference>
<accession>A0AAD1X887</accession>
<gene>
    <name evidence="1" type="ORF">ECRASSUSDP1_LOCUS2677</name>
</gene>
<name>A0AAD1X887_EUPCR</name>
<proteinExistence type="predicted"/>
<evidence type="ECO:0000313" key="2">
    <source>
        <dbReference type="Proteomes" id="UP001295684"/>
    </source>
</evidence>
<keyword evidence="2" id="KW-1185">Reference proteome</keyword>
<dbReference type="EMBL" id="CAMPGE010002559">
    <property type="protein sequence ID" value="CAI2361366.1"/>
    <property type="molecule type" value="Genomic_DNA"/>
</dbReference>